<name>A0ABU8EHX2_9BACL</name>
<comment type="caution">
    <text evidence="1">The sequence shown here is derived from an EMBL/GenBank/DDBJ whole genome shotgun (WGS) entry which is preliminary data.</text>
</comment>
<gene>
    <name evidence="1" type="ORF">SZL87_07680</name>
</gene>
<dbReference type="RefSeq" id="WP_050677160.1">
    <property type="nucleotide sequence ID" value="NZ_JBAWKY010000002.1"/>
</dbReference>
<evidence type="ECO:0000313" key="1">
    <source>
        <dbReference type="EMBL" id="MEI4462295.1"/>
    </source>
</evidence>
<accession>A0ABU8EHX2</accession>
<reference evidence="1 2" key="1">
    <citation type="submission" date="2023-12" db="EMBL/GenBank/DDBJ databases">
        <authorList>
            <person name="Easwaran N."/>
            <person name="Lazarus H.P.S."/>
        </authorList>
    </citation>
    <scope>NUCLEOTIDE SEQUENCE [LARGE SCALE GENOMIC DNA]</scope>
    <source>
        <strain evidence="1 2">VIT-2023</strain>
    </source>
</reference>
<organism evidence="1 2">
    <name type="scientific">Exiguobacterium indicum</name>
    <dbReference type="NCBI Taxonomy" id="296995"/>
    <lineage>
        <taxon>Bacteria</taxon>
        <taxon>Bacillati</taxon>
        <taxon>Bacillota</taxon>
        <taxon>Bacilli</taxon>
        <taxon>Bacillales</taxon>
        <taxon>Bacillales Family XII. Incertae Sedis</taxon>
        <taxon>Exiguobacterium</taxon>
    </lineage>
</organism>
<protein>
    <submittedName>
        <fullName evidence="1">Uncharacterized protein</fullName>
    </submittedName>
</protein>
<dbReference type="EMBL" id="JBAWKY010000002">
    <property type="protein sequence ID" value="MEI4462295.1"/>
    <property type="molecule type" value="Genomic_DNA"/>
</dbReference>
<proteinExistence type="predicted"/>
<keyword evidence="2" id="KW-1185">Reference proteome</keyword>
<evidence type="ECO:0000313" key="2">
    <source>
        <dbReference type="Proteomes" id="UP001387110"/>
    </source>
</evidence>
<dbReference type="Proteomes" id="UP001387110">
    <property type="component" value="Unassembled WGS sequence"/>
</dbReference>
<sequence>MLILFTASSDQALDHLETSVVNEFPIKQSINLVEPEKRHMLNGIETSSVWGVKNGVRLSKTWDNMPEGATVLIYTGGKFAYSAKVNGKIRSKELAEKIWGLDSDNRAWENLFFLDEVETVDIDRLEFNDFFGYDENHFPQGFKKVRSDRLQKRLETHGTIDEILSELDRKK</sequence>